<feature type="non-terminal residue" evidence="1">
    <location>
        <position position="240"/>
    </location>
</feature>
<dbReference type="AlphaFoldDB" id="A0A0S8JVD9"/>
<evidence type="ECO:0000313" key="1">
    <source>
        <dbReference type="EMBL" id="KPL12574.1"/>
    </source>
</evidence>
<reference evidence="1 2" key="1">
    <citation type="journal article" date="2015" name="Microbiome">
        <title>Genomic resolution of linkages in carbon, nitrogen, and sulfur cycling among widespread estuary sediment bacteria.</title>
        <authorList>
            <person name="Baker B.J."/>
            <person name="Lazar C.S."/>
            <person name="Teske A.P."/>
            <person name="Dick G.J."/>
        </authorList>
    </citation>
    <scope>NUCLEOTIDE SEQUENCE [LARGE SCALE GENOMIC DNA]</scope>
    <source>
        <strain evidence="1">SM1_77</strain>
    </source>
</reference>
<gene>
    <name evidence="1" type="ORF">AMJ74_06590</name>
</gene>
<proteinExistence type="predicted"/>
<protein>
    <submittedName>
        <fullName evidence="1">Uncharacterized protein</fullName>
    </submittedName>
</protein>
<dbReference type="EMBL" id="LJVE01000149">
    <property type="protein sequence ID" value="KPL12574.1"/>
    <property type="molecule type" value="Genomic_DNA"/>
</dbReference>
<dbReference type="Proteomes" id="UP000050975">
    <property type="component" value="Unassembled WGS sequence"/>
</dbReference>
<organism evidence="1 2">
    <name type="scientific">candidate division WOR_3 bacterium SM1_77</name>
    <dbReference type="NCBI Taxonomy" id="1703778"/>
    <lineage>
        <taxon>Bacteria</taxon>
        <taxon>Bacteria division WOR-3</taxon>
    </lineage>
</organism>
<evidence type="ECO:0000313" key="2">
    <source>
        <dbReference type="Proteomes" id="UP000050975"/>
    </source>
</evidence>
<sequence>MISRRIIFILILSFVSIYTSKAFADGENALQRKKRKVFLSIALESRMSFWKISKDEHGLTAPFDGSDKIEEANSDPGILLGSELELLYLNFFIRGSYLQGRFGFNIGDVKRDDIGTDIGIEQVQGSLRAGIFVGWRKMMVSYSDWRSENIEEDNISDVVLGFIIRTTPDKVGFRVNIEGAFGLKLFFGKGAMEDIIVADVPVDFGYRFNALPLGINVGYGIWYYYLPTSEVDEHYNRIWG</sequence>
<comment type="caution">
    <text evidence="1">The sequence shown here is derived from an EMBL/GenBank/DDBJ whole genome shotgun (WGS) entry which is preliminary data.</text>
</comment>
<accession>A0A0S8JVD9</accession>
<name>A0A0S8JVD9_UNCW3</name>